<organism evidence="2 3">
    <name type="scientific">Uliginosibacterium sediminicola</name>
    <dbReference type="NCBI Taxonomy" id="2024550"/>
    <lineage>
        <taxon>Bacteria</taxon>
        <taxon>Pseudomonadati</taxon>
        <taxon>Pseudomonadota</taxon>
        <taxon>Betaproteobacteria</taxon>
        <taxon>Rhodocyclales</taxon>
        <taxon>Zoogloeaceae</taxon>
        <taxon>Uliginosibacterium</taxon>
    </lineage>
</organism>
<name>A0ABU9YT13_9RHOO</name>
<proteinExistence type="predicted"/>
<evidence type="ECO:0000313" key="3">
    <source>
        <dbReference type="Proteomes" id="UP001410394"/>
    </source>
</evidence>
<evidence type="ECO:0000313" key="2">
    <source>
        <dbReference type="EMBL" id="MEN3066857.1"/>
    </source>
</evidence>
<keyword evidence="1" id="KW-1133">Transmembrane helix</keyword>
<reference evidence="2 3" key="1">
    <citation type="journal article" date="2018" name="Int. J. Syst. Evol. Microbiol.">
        <title>Uliginosibacterium sediminicola sp. nov., isolated from freshwater sediment.</title>
        <authorList>
            <person name="Hwang W.M."/>
            <person name="Kim S.M."/>
            <person name="Kang K."/>
            <person name="Ahn T.Y."/>
        </authorList>
    </citation>
    <scope>NUCLEOTIDE SEQUENCE [LARGE SCALE GENOMIC DNA]</scope>
    <source>
        <strain evidence="2 3">M1-21</strain>
    </source>
</reference>
<dbReference type="EMBL" id="JBDIVE010000001">
    <property type="protein sequence ID" value="MEN3066857.1"/>
    <property type="molecule type" value="Genomic_DNA"/>
</dbReference>
<keyword evidence="1" id="KW-0472">Membrane</keyword>
<gene>
    <name evidence="2" type="ORF">ABDB84_00115</name>
</gene>
<feature type="transmembrane region" description="Helical" evidence="1">
    <location>
        <begin position="161"/>
        <end position="180"/>
    </location>
</feature>
<sequence>MKAPLRIFACCLFGLVYLYMAHRAATIGQPAELLVLTGSAPLCLALLGLLWPTRLRWPALSLAAVLGGVLYHQAESLVAHAVWLYFLQDTGSNLLGCVIFARTLLPGQEALCSRMARFARGGALAPYVARYTYILTLIWAVYFAACAAFGAALFLSGHIEAWSWFANVLTWPLTALLFLLEYPVRLCLVPRAERATLAETVRGIIASSKAQAAGRPS</sequence>
<comment type="caution">
    <text evidence="2">The sequence shown here is derived from an EMBL/GenBank/DDBJ whole genome shotgun (WGS) entry which is preliminary data.</text>
</comment>
<evidence type="ECO:0000256" key="1">
    <source>
        <dbReference type="SAM" id="Phobius"/>
    </source>
</evidence>
<protein>
    <submittedName>
        <fullName evidence="2">Uncharacterized protein</fullName>
    </submittedName>
</protein>
<dbReference type="RefSeq" id="WP_345917628.1">
    <property type="nucleotide sequence ID" value="NZ_JBDIVE010000001.1"/>
</dbReference>
<feature type="transmembrane region" description="Helical" evidence="1">
    <location>
        <begin position="33"/>
        <end position="51"/>
    </location>
</feature>
<dbReference type="Proteomes" id="UP001410394">
    <property type="component" value="Unassembled WGS sequence"/>
</dbReference>
<keyword evidence="1" id="KW-0812">Transmembrane</keyword>
<feature type="transmembrane region" description="Helical" evidence="1">
    <location>
        <begin position="133"/>
        <end position="155"/>
    </location>
</feature>
<keyword evidence="3" id="KW-1185">Reference proteome</keyword>
<accession>A0ABU9YT13</accession>